<evidence type="ECO:0000256" key="5">
    <source>
        <dbReference type="ARBA" id="ARBA00022737"/>
    </source>
</evidence>
<dbReference type="GO" id="GO:0016020">
    <property type="term" value="C:membrane"/>
    <property type="evidence" value="ECO:0007669"/>
    <property type="project" value="UniProtKB-SubCell"/>
</dbReference>
<dbReference type="EMBL" id="LDAU01000032">
    <property type="protein sequence ID" value="KRX10269.1"/>
    <property type="molecule type" value="Genomic_DNA"/>
</dbReference>
<keyword evidence="5" id="KW-0677">Repeat</keyword>
<protein>
    <submittedName>
        <fullName evidence="10">Mitochondrial carrier domain</fullName>
    </submittedName>
</protein>
<evidence type="ECO:0000256" key="6">
    <source>
        <dbReference type="ARBA" id="ARBA00022989"/>
    </source>
</evidence>
<comment type="caution">
    <text evidence="10">The sequence shown here is derived from an EMBL/GenBank/DDBJ whole genome shotgun (WGS) entry which is preliminary data.</text>
</comment>
<evidence type="ECO:0000256" key="3">
    <source>
        <dbReference type="ARBA" id="ARBA00022448"/>
    </source>
</evidence>
<keyword evidence="6" id="KW-1133">Transmembrane helix</keyword>
<evidence type="ECO:0000256" key="7">
    <source>
        <dbReference type="ARBA" id="ARBA00023136"/>
    </source>
</evidence>
<sequence length="347" mass="41148">MFYELEDIQRRHNLYWDIYNVEGWVTPADQSHVWNLQRGAIAGLTGQFLQETWTAFQQNWRLLAKRYEEPQNFRQVGTYIKTILKMDNYRLALKNRWQYAFAMGTFSTAPTYAFFRWINGGWERPFGGFEYNILRKIPGAIVTAAVTAPLSVPFEIARMTFYADKTFPKELQRGYTSYFNALRRIPFEEGPYWLFKNSFPIYFRNFLTTLTMFYTYDFLKDKCSFMWRVGDMPFPPVKAFLIGFSAWISLVFSYPFAETAKQMVDFWPKEKGGVCSFNNNYRQAAVWLWYHDFSTNYFPGFFNNYFWRMFPGMFASLYIADSFGMFTPNVIDLTSGQGNNTWEDSIV</sequence>
<proteinExistence type="inferred from homology"/>
<dbReference type="PANTHER" id="PTHR45618">
    <property type="entry name" value="MITOCHONDRIAL DICARBOXYLATE CARRIER-RELATED"/>
    <property type="match status" value="1"/>
</dbReference>
<keyword evidence="11" id="KW-1185">Reference proteome</keyword>
<accession>A0A0V0R6X4</accession>
<dbReference type="InterPro" id="IPR023395">
    <property type="entry name" value="MCP_dom_sf"/>
</dbReference>
<keyword evidence="7 8" id="KW-0472">Membrane</keyword>
<evidence type="ECO:0000256" key="2">
    <source>
        <dbReference type="ARBA" id="ARBA00006375"/>
    </source>
</evidence>
<dbReference type="PROSITE" id="PS50920">
    <property type="entry name" value="SOLCAR"/>
    <property type="match status" value="1"/>
</dbReference>
<organism evidence="10 11">
    <name type="scientific">Pseudocohnilembus persalinus</name>
    <name type="common">Ciliate</name>
    <dbReference type="NCBI Taxonomy" id="266149"/>
    <lineage>
        <taxon>Eukaryota</taxon>
        <taxon>Sar</taxon>
        <taxon>Alveolata</taxon>
        <taxon>Ciliophora</taxon>
        <taxon>Intramacronucleata</taxon>
        <taxon>Oligohymenophorea</taxon>
        <taxon>Scuticociliatia</taxon>
        <taxon>Philasterida</taxon>
        <taxon>Pseudocohnilembidae</taxon>
        <taxon>Pseudocohnilembus</taxon>
    </lineage>
</organism>
<dbReference type="Proteomes" id="UP000054937">
    <property type="component" value="Unassembled WGS sequence"/>
</dbReference>
<name>A0A0V0R6X4_PSEPJ</name>
<evidence type="ECO:0000256" key="9">
    <source>
        <dbReference type="RuleBase" id="RU000488"/>
    </source>
</evidence>
<comment type="similarity">
    <text evidence="2 9">Belongs to the mitochondrial carrier (TC 2.A.29) family.</text>
</comment>
<reference evidence="10 11" key="1">
    <citation type="journal article" date="2015" name="Sci. Rep.">
        <title>Genome of the facultative scuticociliatosis pathogen Pseudocohnilembus persalinus provides insight into its virulence through horizontal gene transfer.</title>
        <authorList>
            <person name="Xiong J."/>
            <person name="Wang G."/>
            <person name="Cheng J."/>
            <person name="Tian M."/>
            <person name="Pan X."/>
            <person name="Warren A."/>
            <person name="Jiang C."/>
            <person name="Yuan D."/>
            <person name="Miao W."/>
        </authorList>
    </citation>
    <scope>NUCLEOTIDE SEQUENCE [LARGE SCALE GENOMIC DNA]</scope>
    <source>
        <strain evidence="10">36N120E</strain>
    </source>
</reference>
<dbReference type="InterPro" id="IPR018108">
    <property type="entry name" value="MCP_transmembrane"/>
</dbReference>
<dbReference type="InterPro" id="IPR050391">
    <property type="entry name" value="Mito_Metabolite_Transporter"/>
</dbReference>
<dbReference type="SUPFAM" id="SSF103506">
    <property type="entry name" value="Mitochondrial carrier"/>
    <property type="match status" value="1"/>
</dbReference>
<evidence type="ECO:0000256" key="1">
    <source>
        <dbReference type="ARBA" id="ARBA00004141"/>
    </source>
</evidence>
<evidence type="ECO:0000256" key="8">
    <source>
        <dbReference type="PROSITE-ProRule" id="PRU00282"/>
    </source>
</evidence>
<keyword evidence="4 8" id="KW-0812">Transmembrane</keyword>
<evidence type="ECO:0000313" key="10">
    <source>
        <dbReference type="EMBL" id="KRX10269.1"/>
    </source>
</evidence>
<dbReference type="Gene3D" id="1.50.40.10">
    <property type="entry name" value="Mitochondrial carrier domain"/>
    <property type="match status" value="1"/>
</dbReference>
<evidence type="ECO:0000256" key="4">
    <source>
        <dbReference type="ARBA" id="ARBA00022692"/>
    </source>
</evidence>
<dbReference type="OMA" id="FFRWING"/>
<dbReference type="InParanoid" id="A0A0V0R6X4"/>
<feature type="repeat" description="Solcar" evidence="8">
    <location>
        <begin position="131"/>
        <end position="222"/>
    </location>
</feature>
<dbReference type="OrthoDB" id="304182at2759"/>
<dbReference type="Pfam" id="PF00153">
    <property type="entry name" value="Mito_carr"/>
    <property type="match status" value="1"/>
</dbReference>
<comment type="subcellular location">
    <subcellularLocation>
        <location evidence="1">Membrane</location>
        <topology evidence="1">Multi-pass membrane protein</topology>
    </subcellularLocation>
</comment>
<gene>
    <name evidence="10" type="ORF">PPERSA_09653</name>
</gene>
<dbReference type="AlphaFoldDB" id="A0A0V0R6X4"/>
<keyword evidence="3 9" id="KW-0813">Transport</keyword>
<evidence type="ECO:0000313" key="11">
    <source>
        <dbReference type="Proteomes" id="UP000054937"/>
    </source>
</evidence>